<dbReference type="Proteomes" id="UP000717585">
    <property type="component" value="Unassembled WGS sequence"/>
</dbReference>
<gene>
    <name evidence="1" type="ORF">J8273_4072</name>
</gene>
<evidence type="ECO:0000313" key="1">
    <source>
        <dbReference type="EMBL" id="KAG9394416.1"/>
    </source>
</evidence>
<dbReference type="EMBL" id="JAHDYR010000015">
    <property type="protein sequence ID" value="KAG9394416.1"/>
    <property type="molecule type" value="Genomic_DNA"/>
</dbReference>
<accession>A0A8J6BYF1</accession>
<name>A0A8J6BYF1_9EUKA</name>
<comment type="caution">
    <text evidence="1">The sequence shown here is derived from an EMBL/GenBank/DDBJ whole genome shotgun (WGS) entry which is preliminary data.</text>
</comment>
<sequence>MGKARVSSPEVGISRSRIFERQRRRGPSQKAWAAAMHPWVGSMLRMTCDSFGKTQYFTIASAGPTPATPTVAMKSLRASRVSSAFVNISDVFLMT</sequence>
<protein>
    <submittedName>
        <fullName evidence="1">Uncharacterized protein</fullName>
    </submittedName>
</protein>
<keyword evidence="2" id="KW-1185">Reference proteome</keyword>
<dbReference type="AlphaFoldDB" id="A0A8J6BYF1"/>
<evidence type="ECO:0000313" key="2">
    <source>
        <dbReference type="Proteomes" id="UP000717585"/>
    </source>
</evidence>
<organism evidence="1 2">
    <name type="scientific">Carpediemonas membranifera</name>
    <dbReference type="NCBI Taxonomy" id="201153"/>
    <lineage>
        <taxon>Eukaryota</taxon>
        <taxon>Metamonada</taxon>
        <taxon>Carpediemonas-like organisms</taxon>
        <taxon>Carpediemonas</taxon>
    </lineage>
</organism>
<proteinExistence type="predicted"/>
<reference evidence="1" key="1">
    <citation type="submission" date="2021-05" db="EMBL/GenBank/DDBJ databases">
        <title>A free-living protist that lacks canonical eukaryotic 1 DNA replication and segregation systems.</title>
        <authorList>
            <person name="Salas-Leiva D.E."/>
            <person name="Tromer E.C."/>
            <person name="Curtis B.A."/>
            <person name="Jerlstrom-Hultqvist J."/>
            <person name="Kolisko M."/>
            <person name="Yi Z."/>
            <person name="Salas-Leiva J.S."/>
            <person name="Gallot-Lavallee L."/>
            <person name="Kops G.J.P.L."/>
            <person name="Archibald J.M."/>
            <person name="Simpson A.G.B."/>
            <person name="Roger A.J."/>
        </authorList>
    </citation>
    <scope>NUCLEOTIDE SEQUENCE</scope>
    <source>
        <strain evidence="1">BICM</strain>
    </source>
</reference>